<keyword evidence="1" id="KW-0433">Leucine-rich repeat</keyword>
<dbReference type="SMART" id="SM00364">
    <property type="entry name" value="LRR_BAC"/>
    <property type="match status" value="4"/>
</dbReference>
<dbReference type="InterPro" id="IPR003591">
    <property type="entry name" value="Leu-rich_rpt_typical-subtyp"/>
</dbReference>
<dbReference type="Gene3D" id="3.80.10.10">
    <property type="entry name" value="Ribonuclease Inhibitor"/>
    <property type="match status" value="2"/>
</dbReference>
<feature type="region of interest" description="Disordered" evidence="3">
    <location>
        <begin position="315"/>
        <end position="410"/>
    </location>
</feature>
<evidence type="ECO:0000313" key="5">
    <source>
        <dbReference type="Proteomes" id="UP000053259"/>
    </source>
</evidence>
<feature type="compositionally biased region" description="Low complexity" evidence="3">
    <location>
        <begin position="52"/>
        <end position="66"/>
    </location>
</feature>
<dbReference type="VEuPathDB" id="FungiDB:PV09_01281"/>
<feature type="region of interest" description="Disordered" evidence="3">
    <location>
        <begin position="1"/>
        <end position="287"/>
    </location>
</feature>
<dbReference type="Proteomes" id="UP000053259">
    <property type="component" value="Unassembled WGS sequence"/>
</dbReference>
<feature type="compositionally biased region" description="Polar residues" evidence="3">
    <location>
        <begin position="240"/>
        <end position="250"/>
    </location>
</feature>
<dbReference type="GO" id="GO:0005737">
    <property type="term" value="C:cytoplasm"/>
    <property type="evidence" value="ECO:0007669"/>
    <property type="project" value="TreeGrafter"/>
</dbReference>
<evidence type="ECO:0000256" key="3">
    <source>
        <dbReference type="SAM" id="MobiDB-lite"/>
    </source>
</evidence>
<dbReference type="STRING" id="253628.A0A0D2AP84"/>
<dbReference type="InParanoid" id="A0A0D2AP84"/>
<dbReference type="PANTHER" id="PTHR48051">
    <property type="match status" value="1"/>
</dbReference>
<dbReference type="InterPro" id="IPR050216">
    <property type="entry name" value="LRR_domain-containing"/>
</dbReference>
<dbReference type="PROSITE" id="PS51450">
    <property type="entry name" value="LRR"/>
    <property type="match status" value="1"/>
</dbReference>
<dbReference type="GeneID" id="27309254"/>
<gene>
    <name evidence="4" type="ORF">PV09_01281</name>
</gene>
<dbReference type="SMART" id="SM00369">
    <property type="entry name" value="LRR_TYP"/>
    <property type="match status" value="6"/>
</dbReference>
<dbReference type="AlphaFoldDB" id="A0A0D2AP84"/>
<feature type="compositionally biased region" description="Low complexity" evidence="3">
    <location>
        <begin position="114"/>
        <end position="128"/>
    </location>
</feature>
<dbReference type="RefSeq" id="XP_016218234.1">
    <property type="nucleotide sequence ID" value="XM_016354139.1"/>
</dbReference>
<sequence>MDLRQAASQPTSSGNPSALPRPAASKLPLPRSSVPNLRQQPSLSSISRPTNASAARRQASTASLAQKARPPLSHTQPNDRAPAHLRNASAALSAGQDASFKKPSTRPLSRTNVQAKQRQASAASSKGSILEDDLGSHRSFQSDATYSTNATSPSTTPVTPTFRKASRPSLSERTIESLASIPPSPAGSRRKSSFFTSDSPMKALSRPASAIDNRSRPSSKDKDMPPPLTTTPRALATKPSLPNLSSSVRGTPNRFPLGNTAKTIRARSPTKSSLLKTAGGETATTAVSAKPVVKTPVRGSKTVAGRIQQQRAPVADLFGEGVQKSAPVSKPTSRPVVKKSAPPSAPPKEEATPSPKATQAAKSSASLREQIRAAKAARLSSNKQEIRQDSIPDFDPSAFADPFNTKPKDERSAIRIRIDTARSDGKLNISAMGLKEIPEEVLKMYDYDFNKDSDTQWNEVVDLTRFIAADNEIETIPDAVFPDVDVNAYNENDDTDTPKFGGVELLDLHGNNLFDVPIGLRRLDCLTTLNLSRNRLMNDALETIAQISSLRELKIADNLLTGELTSIESLTKLEVLDVRGNKLSVLPDEIRDLVRLRYLNVSNNQLTSLPMTELSNLPLIELYASKNKLSGALFTTPGVTMSRIQTLDVSVNQLSALCSGTSGPELPNLRILNVAFNAITALPAISSWTELTTILAEDNKIMELPVGFTDASSLRNADFTGNDMAKLDERIALMDGLESFKVAANPLRERKFLTMSTTEIKKALAERLGPASFLE</sequence>
<evidence type="ECO:0000256" key="1">
    <source>
        <dbReference type="ARBA" id="ARBA00022614"/>
    </source>
</evidence>
<dbReference type="PANTHER" id="PTHR48051:SF1">
    <property type="entry name" value="RAS SUPPRESSOR PROTEIN 1"/>
    <property type="match status" value="1"/>
</dbReference>
<dbReference type="InterPro" id="IPR001611">
    <property type="entry name" value="Leu-rich_rpt"/>
</dbReference>
<reference evidence="4 5" key="1">
    <citation type="submission" date="2015-01" db="EMBL/GenBank/DDBJ databases">
        <title>The Genome Sequence of Ochroconis gallopava CBS43764.</title>
        <authorList>
            <consortium name="The Broad Institute Genomics Platform"/>
            <person name="Cuomo C."/>
            <person name="de Hoog S."/>
            <person name="Gorbushina A."/>
            <person name="Stielow B."/>
            <person name="Teixiera M."/>
            <person name="Abouelleil A."/>
            <person name="Chapman S.B."/>
            <person name="Priest M."/>
            <person name="Young S.K."/>
            <person name="Wortman J."/>
            <person name="Nusbaum C."/>
            <person name="Birren B."/>
        </authorList>
    </citation>
    <scope>NUCLEOTIDE SEQUENCE [LARGE SCALE GENOMIC DNA]</scope>
    <source>
        <strain evidence="4 5">CBS 43764</strain>
    </source>
</reference>
<feature type="compositionally biased region" description="Low complexity" evidence="3">
    <location>
        <begin position="145"/>
        <end position="161"/>
    </location>
</feature>
<name>A0A0D2AP84_9PEZI</name>
<dbReference type="Pfam" id="PF13855">
    <property type="entry name" value="LRR_8"/>
    <property type="match status" value="1"/>
</dbReference>
<dbReference type="SUPFAM" id="SSF52058">
    <property type="entry name" value="L domain-like"/>
    <property type="match status" value="1"/>
</dbReference>
<feature type="compositionally biased region" description="Polar residues" evidence="3">
    <location>
        <begin position="33"/>
        <end position="51"/>
    </location>
</feature>
<protein>
    <recommendedName>
        <fullName evidence="6">L domain-like protein</fullName>
    </recommendedName>
</protein>
<organism evidence="4 5">
    <name type="scientific">Verruconis gallopava</name>
    <dbReference type="NCBI Taxonomy" id="253628"/>
    <lineage>
        <taxon>Eukaryota</taxon>
        <taxon>Fungi</taxon>
        <taxon>Dikarya</taxon>
        <taxon>Ascomycota</taxon>
        <taxon>Pezizomycotina</taxon>
        <taxon>Dothideomycetes</taxon>
        <taxon>Pleosporomycetidae</taxon>
        <taxon>Venturiales</taxon>
        <taxon>Sympoventuriaceae</taxon>
        <taxon>Verruconis</taxon>
    </lineage>
</organism>
<keyword evidence="2" id="KW-0677">Repeat</keyword>
<proteinExistence type="predicted"/>
<feature type="compositionally biased region" description="Polar residues" evidence="3">
    <location>
        <begin position="1"/>
        <end position="16"/>
    </location>
</feature>
<evidence type="ECO:0000313" key="4">
    <source>
        <dbReference type="EMBL" id="KIW08365.1"/>
    </source>
</evidence>
<accession>A0A0D2AP84</accession>
<evidence type="ECO:0000256" key="2">
    <source>
        <dbReference type="ARBA" id="ARBA00022737"/>
    </source>
</evidence>
<keyword evidence="5" id="KW-1185">Reference proteome</keyword>
<dbReference type="InterPro" id="IPR032675">
    <property type="entry name" value="LRR_dom_sf"/>
</dbReference>
<dbReference type="EMBL" id="KN847531">
    <property type="protein sequence ID" value="KIW08365.1"/>
    <property type="molecule type" value="Genomic_DNA"/>
</dbReference>
<dbReference type="HOGENOM" id="CLU_007408_0_0_1"/>
<feature type="compositionally biased region" description="Basic and acidic residues" evidence="3">
    <location>
        <begin position="213"/>
        <end position="224"/>
    </location>
</feature>
<evidence type="ECO:0008006" key="6">
    <source>
        <dbReference type="Google" id="ProtNLM"/>
    </source>
</evidence>
<dbReference type="OrthoDB" id="676979at2759"/>